<gene>
    <name evidence="2" type="ORF">LJ755_03385</name>
    <name evidence="3" type="ORF">MUK71_07310</name>
</gene>
<evidence type="ECO:0000313" key="4">
    <source>
        <dbReference type="Proteomes" id="UP000829758"/>
    </source>
</evidence>
<keyword evidence="4" id="KW-1185">Reference proteome</keyword>
<dbReference type="Proteomes" id="UP000829758">
    <property type="component" value="Chromosome"/>
</dbReference>
<dbReference type="Gene3D" id="1.10.132.50">
    <property type="entry name" value="ATP synthase (C/AC39) subunit, domain 3"/>
    <property type="match status" value="1"/>
</dbReference>
<dbReference type="AlphaFoldDB" id="A0A9X1M6P7"/>
<evidence type="ECO:0000313" key="3">
    <source>
        <dbReference type="EMBL" id="UON93403.1"/>
    </source>
</evidence>
<proteinExistence type="predicted"/>
<dbReference type="EMBL" id="CP094984">
    <property type="protein sequence ID" value="UON93403.1"/>
    <property type="molecule type" value="Genomic_DNA"/>
</dbReference>
<organism evidence="2 5">
    <name type="scientific">Arthrobacter zhangbolii</name>
    <dbReference type="NCBI Taxonomy" id="2886936"/>
    <lineage>
        <taxon>Bacteria</taxon>
        <taxon>Bacillati</taxon>
        <taxon>Actinomycetota</taxon>
        <taxon>Actinomycetes</taxon>
        <taxon>Micrococcales</taxon>
        <taxon>Micrococcaceae</taxon>
        <taxon>Arthrobacter</taxon>
    </lineage>
</organism>
<sequence length="331" mass="33475">MQADWVAATVRGRSMAQRRLGAGACRSLSTLPNLPAAVEALAGSVYAGELAAARTLQEAQLATRRTVLWQLRVLAGWLPASGTPLVRAVAARFEADNIVALAAALSAGTPPDEAPDRTPGPSGHSGHSGTSASTPFDLGGLATAWPRLRTAESLDTLQPMLAASPWGSPGPADSLSVTLPDTLAAVWLRRVASAAPAARPWAVAAAVLLAARLLLVDGGRPTERQVSLLRPLIGTGWAEASSLPELLLALSPAAGQALAGVQDPRELWRAEAALAGRVETDGFSLLRAGLPGPGVVLGAAAVLAADAWRVRAALAAAGSGGGGSEVLDAVA</sequence>
<evidence type="ECO:0000256" key="1">
    <source>
        <dbReference type="SAM" id="MobiDB-lite"/>
    </source>
</evidence>
<reference evidence="2" key="1">
    <citation type="submission" date="2021-10" db="EMBL/GenBank/DDBJ databases">
        <title>Novel species in genus Arthrobacter.</title>
        <authorList>
            <person name="Liu Y."/>
        </authorList>
    </citation>
    <scope>NUCLEOTIDE SEQUENCE</scope>
    <source>
        <strain evidence="2">Zg-Y462</strain>
        <strain evidence="4">zg-Y462</strain>
    </source>
</reference>
<feature type="region of interest" description="Disordered" evidence="1">
    <location>
        <begin position="108"/>
        <end position="133"/>
    </location>
</feature>
<dbReference type="InterPro" id="IPR044911">
    <property type="entry name" value="V-type_ATPase_csu/dsu_dom_3"/>
</dbReference>
<feature type="compositionally biased region" description="Low complexity" evidence="1">
    <location>
        <begin position="119"/>
        <end position="133"/>
    </location>
</feature>
<dbReference type="EMBL" id="JAJFZT010000001">
    <property type="protein sequence ID" value="MCC3271770.1"/>
    <property type="molecule type" value="Genomic_DNA"/>
</dbReference>
<name>A0A9X1M6P7_9MICC</name>
<evidence type="ECO:0000313" key="2">
    <source>
        <dbReference type="EMBL" id="MCC3271770.1"/>
    </source>
</evidence>
<evidence type="ECO:0000313" key="5">
    <source>
        <dbReference type="Proteomes" id="UP001155145"/>
    </source>
</evidence>
<dbReference type="Proteomes" id="UP001155145">
    <property type="component" value="Unassembled WGS sequence"/>
</dbReference>
<dbReference type="RefSeq" id="WP_227927969.1">
    <property type="nucleotide sequence ID" value="NZ_CP094984.1"/>
</dbReference>
<protein>
    <submittedName>
        <fullName evidence="2">V-type ATPase subunit</fullName>
    </submittedName>
</protein>
<accession>A0A9X1M6P7</accession>